<reference evidence="2" key="1">
    <citation type="submission" date="2021-06" db="EMBL/GenBank/DDBJ databases">
        <title>Comparative genomics, transcriptomics and evolutionary studies reveal genomic signatures of adaptation to plant cell wall in hemibiotrophic fungi.</title>
        <authorList>
            <consortium name="DOE Joint Genome Institute"/>
            <person name="Baroncelli R."/>
            <person name="Diaz J.F."/>
            <person name="Benocci T."/>
            <person name="Peng M."/>
            <person name="Battaglia E."/>
            <person name="Haridas S."/>
            <person name="Andreopoulos W."/>
            <person name="Labutti K."/>
            <person name="Pangilinan J."/>
            <person name="Floch G.L."/>
            <person name="Makela M.R."/>
            <person name="Henrissat B."/>
            <person name="Grigoriev I.V."/>
            <person name="Crouch J.A."/>
            <person name="De Vries R.P."/>
            <person name="Sukno S.A."/>
            <person name="Thon M.R."/>
        </authorList>
    </citation>
    <scope>NUCLEOTIDE SEQUENCE</scope>
    <source>
        <strain evidence="2">MAFF235873</strain>
    </source>
</reference>
<organism evidence="2 3">
    <name type="scientific">Colletotrichum zoysiae</name>
    <dbReference type="NCBI Taxonomy" id="1216348"/>
    <lineage>
        <taxon>Eukaryota</taxon>
        <taxon>Fungi</taxon>
        <taxon>Dikarya</taxon>
        <taxon>Ascomycota</taxon>
        <taxon>Pezizomycotina</taxon>
        <taxon>Sordariomycetes</taxon>
        <taxon>Hypocreomycetidae</taxon>
        <taxon>Glomerellales</taxon>
        <taxon>Glomerellaceae</taxon>
        <taxon>Colletotrichum</taxon>
        <taxon>Colletotrichum graminicola species complex</taxon>
    </lineage>
</organism>
<dbReference type="EMBL" id="MU843204">
    <property type="protein sequence ID" value="KAK2020616.1"/>
    <property type="molecule type" value="Genomic_DNA"/>
</dbReference>
<evidence type="ECO:0000256" key="1">
    <source>
        <dbReference type="SAM" id="MobiDB-lite"/>
    </source>
</evidence>
<protein>
    <submittedName>
        <fullName evidence="2">Uncharacterized protein</fullName>
    </submittedName>
</protein>
<proteinExistence type="predicted"/>
<evidence type="ECO:0000313" key="3">
    <source>
        <dbReference type="Proteomes" id="UP001232148"/>
    </source>
</evidence>
<name>A0AAD9H2K1_9PEZI</name>
<accession>A0AAD9H2K1</accession>
<comment type="caution">
    <text evidence="2">The sequence shown here is derived from an EMBL/GenBank/DDBJ whole genome shotgun (WGS) entry which is preliminary data.</text>
</comment>
<dbReference type="AlphaFoldDB" id="A0AAD9H2K1"/>
<keyword evidence="3" id="KW-1185">Reference proteome</keyword>
<sequence length="218" mass="23488">MNGTGRPLAEPDGNTCSATDGLDSRHSVSTWSKQRLCTGRRSKEHSTPCRNGTTRDENKRIPFLPWGSAGCAHSRHHVGEMRELGFPLGSGPMDGGVWSFSAGAERSGILEILPFSTIMSSFFDFSLPSLVPSFPSLTLSTFCPPMARSLRCLWLCGRAHVAAGENGAAAVFFLGFFLFAAVGVRLAGGCGWAGEVHGSTVEVQGEFWRPKTNWFTIS</sequence>
<gene>
    <name evidence="2" type="ORF">LX32DRAFT_305098</name>
</gene>
<feature type="region of interest" description="Disordered" evidence="1">
    <location>
        <begin position="1"/>
        <end position="56"/>
    </location>
</feature>
<dbReference type="Proteomes" id="UP001232148">
    <property type="component" value="Unassembled WGS sequence"/>
</dbReference>
<evidence type="ECO:0000313" key="2">
    <source>
        <dbReference type="EMBL" id="KAK2020616.1"/>
    </source>
</evidence>